<dbReference type="OrthoDB" id="9793799at2"/>
<evidence type="ECO:0000313" key="10">
    <source>
        <dbReference type="Proteomes" id="UP000199317"/>
    </source>
</evidence>
<evidence type="ECO:0000256" key="2">
    <source>
        <dbReference type="ARBA" id="ARBA00006448"/>
    </source>
</evidence>
<keyword evidence="3" id="KW-1003">Cell membrane</keyword>
<evidence type="ECO:0000256" key="5">
    <source>
        <dbReference type="ARBA" id="ARBA00022989"/>
    </source>
</evidence>
<evidence type="ECO:0000256" key="3">
    <source>
        <dbReference type="ARBA" id="ARBA00022475"/>
    </source>
</evidence>
<comment type="subcellular location">
    <subcellularLocation>
        <location evidence="1">Cell membrane</location>
        <topology evidence="1">Multi-pass membrane protein</topology>
    </subcellularLocation>
</comment>
<evidence type="ECO:0000256" key="6">
    <source>
        <dbReference type="ARBA" id="ARBA00023136"/>
    </source>
</evidence>
<dbReference type="Pfam" id="PF04239">
    <property type="entry name" value="DUF421"/>
    <property type="match status" value="1"/>
</dbReference>
<evidence type="ECO:0000256" key="1">
    <source>
        <dbReference type="ARBA" id="ARBA00004651"/>
    </source>
</evidence>
<dbReference type="PANTHER" id="PTHR34582">
    <property type="entry name" value="UPF0702 TRANSMEMBRANE PROTEIN YCAP"/>
    <property type="match status" value="1"/>
</dbReference>
<evidence type="ECO:0000256" key="4">
    <source>
        <dbReference type="ARBA" id="ARBA00022692"/>
    </source>
</evidence>
<name>A0A1H0VNK3_9BURK</name>
<evidence type="ECO:0000259" key="8">
    <source>
        <dbReference type="Pfam" id="PF04239"/>
    </source>
</evidence>
<dbReference type="Proteomes" id="UP000199317">
    <property type="component" value="Unassembled WGS sequence"/>
</dbReference>
<dbReference type="PANTHER" id="PTHR34582:SF6">
    <property type="entry name" value="UPF0702 TRANSMEMBRANE PROTEIN YCAP"/>
    <property type="match status" value="1"/>
</dbReference>
<keyword evidence="10" id="KW-1185">Reference proteome</keyword>
<keyword evidence="5 7" id="KW-1133">Transmembrane helix</keyword>
<protein>
    <recommendedName>
        <fullName evidence="8">YetF C-terminal domain-containing protein</fullName>
    </recommendedName>
</protein>
<keyword evidence="4 7" id="KW-0812">Transmembrane</keyword>
<feature type="transmembrane region" description="Helical" evidence="7">
    <location>
        <begin position="6"/>
        <end position="26"/>
    </location>
</feature>
<dbReference type="Gene3D" id="3.30.240.20">
    <property type="entry name" value="bsu07140 like domains"/>
    <property type="match status" value="1"/>
</dbReference>
<feature type="domain" description="YetF C-terminal" evidence="8">
    <location>
        <begin position="87"/>
        <end position="155"/>
    </location>
</feature>
<proteinExistence type="inferred from homology"/>
<dbReference type="InterPro" id="IPR007353">
    <property type="entry name" value="DUF421"/>
</dbReference>
<dbReference type="GO" id="GO:0005886">
    <property type="term" value="C:plasma membrane"/>
    <property type="evidence" value="ECO:0007669"/>
    <property type="project" value="UniProtKB-SubCell"/>
</dbReference>
<organism evidence="9 10">
    <name type="scientific">Paracidovorax cattleyae</name>
    <dbReference type="NCBI Taxonomy" id="80868"/>
    <lineage>
        <taxon>Bacteria</taxon>
        <taxon>Pseudomonadati</taxon>
        <taxon>Pseudomonadota</taxon>
        <taxon>Betaproteobacteria</taxon>
        <taxon>Burkholderiales</taxon>
        <taxon>Comamonadaceae</taxon>
        <taxon>Paracidovorax</taxon>
    </lineage>
</organism>
<feature type="transmembrane region" description="Helical" evidence="7">
    <location>
        <begin position="62"/>
        <end position="80"/>
    </location>
</feature>
<comment type="similarity">
    <text evidence="2">Belongs to the UPF0702 family.</text>
</comment>
<gene>
    <name evidence="9" type="ORF">SAMN04489708_12760</name>
</gene>
<dbReference type="InterPro" id="IPR023090">
    <property type="entry name" value="UPF0702_alpha/beta_dom_sf"/>
</dbReference>
<accession>A0A1H0VNK3</accession>
<dbReference type="RefSeq" id="WP_092837625.1">
    <property type="nucleotide sequence ID" value="NZ_CP028290.1"/>
</dbReference>
<sequence length="167" mass="18204">MWALSVPWWEFILRGVVVYAFLLMFLRLTGKRQTGQFAPFDLVLLLILSNAVQNSMNAGDNSLIGGLISASTLIGCHVVLARATFRFPRLAHLVDGRPQTLVEDGRVDRLLMRRELLSAEDLAAALRAGGCLHLHEVERATIETNGQITVVLRERGSAGGGGIADRG</sequence>
<reference evidence="10" key="1">
    <citation type="submission" date="2016-10" db="EMBL/GenBank/DDBJ databases">
        <authorList>
            <person name="Varghese N."/>
            <person name="Submissions S."/>
        </authorList>
    </citation>
    <scope>NUCLEOTIDE SEQUENCE [LARGE SCALE GENOMIC DNA]</scope>
    <source>
        <strain evidence="10">DSM 17101</strain>
    </source>
</reference>
<keyword evidence="6 7" id="KW-0472">Membrane</keyword>
<evidence type="ECO:0000313" key="9">
    <source>
        <dbReference type="EMBL" id="SDP80020.1"/>
    </source>
</evidence>
<dbReference type="AlphaFoldDB" id="A0A1H0VNK3"/>
<dbReference type="EMBL" id="FNJL01000027">
    <property type="protein sequence ID" value="SDP80020.1"/>
    <property type="molecule type" value="Genomic_DNA"/>
</dbReference>
<evidence type="ECO:0000256" key="7">
    <source>
        <dbReference type="SAM" id="Phobius"/>
    </source>
</evidence>